<dbReference type="AlphaFoldDB" id="A0AAD6MGH9"/>
<accession>A0AAD6MGH9</accession>
<dbReference type="EMBL" id="JAQIZT010000010">
    <property type="protein sequence ID" value="KAJ6983867.1"/>
    <property type="molecule type" value="Genomic_DNA"/>
</dbReference>
<reference evidence="1" key="1">
    <citation type="journal article" date="2023" name="Mol. Ecol. Resour.">
        <title>Chromosome-level genome assembly of a triploid poplar Populus alba 'Berolinensis'.</title>
        <authorList>
            <person name="Chen S."/>
            <person name="Yu Y."/>
            <person name="Wang X."/>
            <person name="Wang S."/>
            <person name="Zhang T."/>
            <person name="Zhou Y."/>
            <person name="He R."/>
            <person name="Meng N."/>
            <person name="Wang Y."/>
            <person name="Liu W."/>
            <person name="Liu Z."/>
            <person name="Liu J."/>
            <person name="Guo Q."/>
            <person name="Huang H."/>
            <person name="Sederoff R.R."/>
            <person name="Wang G."/>
            <person name="Qu G."/>
            <person name="Chen S."/>
        </authorList>
    </citation>
    <scope>NUCLEOTIDE SEQUENCE</scope>
    <source>
        <strain evidence="1">SC-2020</strain>
    </source>
</reference>
<comment type="caution">
    <text evidence="1">The sequence shown here is derived from an EMBL/GenBank/DDBJ whole genome shotgun (WGS) entry which is preliminary data.</text>
</comment>
<proteinExistence type="predicted"/>
<sequence length="61" mass="7149">MCLTREGIGRSMIRCIIGLAFPRAPRHLFQVLLDHDPSLSQITWPHRIATPSWYLLLQERH</sequence>
<name>A0AAD6MGH9_9ROSI</name>
<evidence type="ECO:0000313" key="2">
    <source>
        <dbReference type="Proteomes" id="UP001164929"/>
    </source>
</evidence>
<evidence type="ECO:0000313" key="1">
    <source>
        <dbReference type="EMBL" id="KAJ6983867.1"/>
    </source>
</evidence>
<protein>
    <submittedName>
        <fullName evidence="1">Uncharacterized protein</fullName>
    </submittedName>
</protein>
<organism evidence="1 2">
    <name type="scientific">Populus alba x Populus x berolinensis</name>
    <dbReference type="NCBI Taxonomy" id="444605"/>
    <lineage>
        <taxon>Eukaryota</taxon>
        <taxon>Viridiplantae</taxon>
        <taxon>Streptophyta</taxon>
        <taxon>Embryophyta</taxon>
        <taxon>Tracheophyta</taxon>
        <taxon>Spermatophyta</taxon>
        <taxon>Magnoliopsida</taxon>
        <taxon>eudicotyledons</taxon>
        <taxon>Gunneridae</taxon>
        <taxon>Pentapetalae</taxon>
        <taxon>rosids</taxon>
        <taxon>fabids</taxon>
        <taxon>Malpighiales</taxon>
        <taxon>Salicaceae</taxon>
        <taxon>Saliceae</taxon>
        <taxon>Populus</taxon>
    </lineage>
</organism>
<gene>
    <name evidence="1" type="ORF">NC653_026628</name>
</gene>
<dbReference type="Proteomes" id="UP001164929">
    <property type="component" value="Chromosome 10"/>
</dbReference>
<keyword evidence="2" id="KW-1185">Reference proteome</keyword>